<dbReference type="GO" id="GO:0005777">
    <property type="term" value="C:peroxisome"/>
    <property type="evidence" value="ECO:0007669"/>
    <property type="project" value="InterPro"/>
</dbReference>
<sequence>MSDAGQAVVFWDYENCPVPFNASGFSIVNQIRGVVQQFGGIKLFRAYADLSELSSPRSLCLRSELQCSGVSLIDCPHNGRKNVADQMIIVDMLAYAIDHSTHDTIVLISGDRDFAYALSTLRFRLYKVVVMAPSIPTVHISLRAQASIFIDWNTSVLNALKDERSQFEPQLSCNRENEASSTRHPAQPSPQSPENNVEPGVESGPREYSRRSPTEFLDPVDNDSPEGTCEKIIAPTARASIPALPVYTPPVESSPFALANDPVVVKSPYVRPHSAPPDAPVAEYLIPEPVLSPAPVPLAQEVVPPSDASSSSVSTQISVPPVESYHTVQSLMQGPSRDADIQPAIAPSLIELHVPAGFQMLVQILQRYYQKGVKRPFRSLVAVELANCDKMVYRNAGVPRFREYTALAVSANLIEMGGKEGGAWMAIHPDLLAKL</sequence>
<dbReference type="Proteomes" id="UP000054988">
    <property type="component" value="Unassembled WGS sequence"/>
</dbReference>
<dbReference type="Gene3D" id="3.40.50.1010">
    <property type="entry name" value="5'-nuclease"/>
    <property type="match status" value="1"/>
</dbReference>
<dbReference type="PANTHER" id="PTHR14379">
    <property type="entry name" value="LIMKAIN B LKAP"/>
    <property type="match status" value="1"/>
</dbReference>
<feature type="region of interest" description="Disordered" evidence="1">
    <location>
        <begin position="168"/>
        <end position="228"/>
    </location>
</feature>
<comment type="caution">
    <text evidence="3">The sequence shown here is derived from an EMBL/GenBank/DDBJ whole genome shotgun (WGS) entry which is preliminary data.</text>
</comment>
<evidence type="ECO:0000313" key="3">
    <source>
        <dbReference type="EMBL" id="KTB39823.1"/>
    </source>
</evidence>
<dbReference type="GO" id="GO:0004540">
    <property type="term" value="F:RNA nuclease activity"/>
    <property type="evidence" value="ECO:0007669"/>
    <property type="project" value="InterPro"/>
</dbReference>
<name>A0A0W0FTX5_MONRR</name>
<proteinExistence type="predicted"/>
<gene>
    <name evidence="3" type="ORF">WG66_7524</name>
</gene>
<dbReference type="InterPro" id="IPR024768">
    <property type="entry name" value="Marf1"/>
</dbReference>
<evidence type="ECO:0000256" key="1">
    <source>
        <dbReference type="SAM" id="MobiDB-lite"/>
    </source>
</evidence>
<evidence type="ECO:0000259" key="2">
    <source>
        <dbReference type="Pfam" id="PF01936"/>
    </source>
</evidence>
<protein>
    <recommendedName>
        <fullName evidence="2">NYN domain-containing protein</fullName>
    </recommendedName>
</protein>
<dbReference type="InterPro" id="IPR021139">
    <property type="entry name" value="NYN"/>
</dbReference>
<dbReference type="EMBL" id="LATX01001627">
    <property type="protein sequence ID" value="KTB39823.1"/>
    <property type="molecule type" value="Genomic_DNA"/>
</dbReference>
<organism evidence="3 4">
    <name type="scientific">Moniliophthora roreri</name>
    <name type="common">Frosty pod rot fungus</name>
    <name type="synonym">Monilia roreri</name>
    <dbReference type="NCBI Taxonomy" id="221103"/>
    <lineage>
        <taxon>Eukaryota</taxon>
        <taxon>Fungi</taxon>
        <taxon>Dikarya</taxon>
        <taxon>Basidiomycota</taxon>
        <taxon>Agaricomycotina</taxon>
        <taxon>Agaricomycetes</taxon>
        <taxon>Agaricomycetidae</taxon>
        <taxon>Agaricales</taxon>
        <taxon>Marasmiineae</taxon>
        <taxon>Marasmiaceae</taxon>
        <taxon>Moniliophthora</taxon>
    </lineage>
</organism>
<dbReference type="GO" id="GO:1905762">
    <property type="term" value="F:CCR4-NOT complex binding"/>
    <property type="evidence" value="ECO:0007669"/>
    <property type="project" value="TreeGrafter"/>
</dbReference>
<reference evidence="3 4" key="1">
    <citation type="submission" date="2015-12" db="EMBL/GenBank/DDBJ databases">
        <title>Draft genome sequence of Moniliophthora roreri, the causal agent of frosty pod rot of cacao.</title>
        <authorList>
            <person name="Aime M.C."/>
            <person name="Diaz-Valderrama J.R."/>
            <person name="Kijpornyongpan T."/>
            <person name="Phillips-Mora W."/>
        </authorList>
    </citation>
    <scope>NUCLEOTIDE SEQUENCE [LARGE SCALE GENOMIC DNA]</scope>
    <source>
        <strain evidence="3 4">MCA 2952</strain>
    </source>
</reference>
<dbReference type="eggNOG" id="ENOG502QUA6">
    <property type="taxonomic scope" value="Eukaryota"/>
</dbReference>
<dbReference type="AlphaFoldDB" id="A0A0W0FTX5"/>
<dbReference type="Pfam" id="PF01936">
    <property type="entry name" value="NYN"/>
    <property type="match status" value="1"/>
</dbReference>
<dbReference type="PANTHER" id="PTHR14379:SF3">
    <property type="entry name" value="MEIOSIS REGULATOR AND MRNA STABILITY FACTOR 1"/>
    <property type="match status" value="1"/>
</dbReference>
<dbReference type="GO" id="GO:0010468">
    <property type="term" value="P:regulation of gene expression"/>
    <property type="evidence" value="ECO:0007669"/>
    <property type="project" value="InterPro"/>
</dbReference>
<accession>A0A0W0FTX5</accession>
<feature type="compositionally biased region" description="Basic and acidic residues" evidence="1">
    <location>
        <begin position="204"/>
        <end position="213"/>
    </location>
</feature>
<dbReference type="CDD" id="cd10910">
    <property type="entry name" value="PIN_limkain_b1_N_like"/>
    <property type="match status" value="1"/>
</dbReference>
<evidence type="ECO:0000313" key="4">
    <source>
        <dbReference type="Proteomes" id="UP000054988"/>
    </source>
</evidence>
<feature type="compositionally biased region" description="Polar residues" evidence="1">
    <location>
        <begin position="168"/>
        <end position="184"/>
    </location>
</feature>
<feature type="domain" description="NYN" evidence="2">
    <location>
        <begin position="8"/>
        <end position="151"/>
    </location>
</feature>